<accession>A0ABW7H184</accession>
<evidence type="ECO:0000313" key="1">
    <source>
        <dbReference type="EMBL" id="MFG6467852.1"/>
    </source>
</evidence>
<proteinExistence type="predicted"/>
<organism evidence="1 2">
    <name type="scientific">Pelomonas baiyunensis</name>
    <dbReference type="NCBI Taxonomy" id="3299026"/>
    <lineage>
        <taxon>Bacteria</taxon>
        <taxon>Pseudomonadati</taxon>
        <taxon>Pseudomonadota</taxon>
        <taxon>Betaproteobacteria</taxon>
        <taxon>Burkholderiales</taxon>
        <taxon>Sphaerotilaceae</taxon>
        <taxon>Roseateles</taxon>
    </lineage>
</organism>
<gene>
    <name evidence="1" type="ORF">ACG01O_14595</name>
</gene>
<sequence>MELQACADALRRFARDECSQEPLYVALCECAAQSAEALRLMALAPPEQRKPNLLLAALHECVLADAAVPLAPYFPSVGGTRAPDADLPQALADTLATGRAVLQQRLMHGATQTNEVARSAPLRLALDATARLTGARHLALFDLGCSAGLNLGVDHYAVRYTAPDGSCHARGPAPDGTRVEIDARWLDAAPPPAAVDWRLGLRQGVDPALVRLDDPQGLRWLQACLWPHDAARRERLRRAVAQCQVLPLQCVQADDAVAALRDWVQRVPAGMQAVLLTSWVLYYFSEPALQALRDAADTLALSHGLAWVCGELPALSAPGVPVPPLPDLPAGEVASSATLWRLRWAEGGSVHQRLLGWSHPHGRWVGGWCELTS</sequence>
<dbReference type="Proteomes" id="UP001606303">
    <property type="component" value="Unassembled WGS sequence"/>
</dbReference>
<reference evidence="1 2" key="1">
    <citation type="submission" date="2024-08" db="EMBL/GenBank/DDBJ databases">
        <authorList>
            <person name="Lu H."/>
        </authorList>
    </citation>
    <scope>NUCLEOTIDE SEQUENCE [LARGE SCALE GENOMIC DNA]</scope>
    <source>
        <strain evidence="1 2">BYS87W</strain>
    </source>
</reference>
<keyword evidence="2" id="KW-1185">Reference proteome</keyword>
<name>A0ABW7H184_9BURK</name>
<dbReference type="InterPro" id="IPR011200">
    <property type="entry name" value="UCP012608"/>
</dbReference>
<dbReference type="RefSeq" id="WP_394385726.1">
    <property type="nucleotide sequence ID" value="NZ_JBIGIB010000004.1"/>
</dbReference>
<evidence type="ECO:0000313" key="2">
    <source>
        <dbReference type="Proteomes" id="UP001606303"/>
    </source>
</evidence>
<dbReference type="Pfam" id="PF10094">
    <property type="entry name" value="DUF2332"/>
    <property type="match status" value="1"/>
</dbReference>
<protein>
    <submittedName>
        <fullName evidence="1">DUF2332 family protein</fullName>
    </submittedName>
</protein>
<dbReference type="EMBL" id="JBIGIB010000004">
    <property type="protein sequence ID" value="MFG6467852.1"/>
    <property type="molecule type" value="Genomic_DNA"/>
</dbReference>
<comment type="caution">
    <text evidence="1">The sequence shown here is derived from an EMBL/GenBank/DDBJ whole genome shotgun (WGS) entry which is preliminary data.</text>
</comment>